<reference evidence="4" key="3">
    <citation type="submission" date="2025-09" db="UniProtKB">
        <authorList>
            <consortium name="Ensembl"/>
        </authorList>
    </citation>
    <scope>IDENTIFICATION</scope>
</reference>
<feature type="domain" description="DUF4200" evidence="3">
    <location>
        <begin position="34"/>
        <end position="135"/>
    </location>
</feature>
<feature type="coiled-coil region" evidence="2">
    <location>
        <begin position="28"/>
        <end position="120"/>
    </location>
</feature>
<dbReference type="Ensembl" id="ENSSAUT00010011514.1">
    <property type="protein sequence ID" value="ENSSAUP00010010837.1"/>
    <property type="gene ID" value="ENSSAUG00010005232.1"/>
</dbReference>
<dbReference type="OMA" id="VEEHQSM"/>
<reference evidence="4" key="2">
    <citation type="submission" date="2025-08" db="UniProtKB">
        <authorList>
            <consortium name="Ensembl"/>
        </authorList>
    </citation>
    <scope>IDENTIFICATION</scope>
</reference>
<keyword evidence="5" id="KW-1185">Reference proteome</keyword>
<name>A0A671UAR3_SPAAU</name>
<evidence type="ECO:0000256" key="1">
    <source>
        <dbReference type="ARBA" id="ARBA00023054"/>
    </source>
</evidence>
<evidence type="ECO:0000259" key="3">
    <source>
        <dbReference type="Pfam" id="PF13863"/>
    </source>
</evidence>
<dbReference type="PANTHER" id="PTHR21683">
    <property type="entry name" value="COILED-COIL DOMAIN-CONTAINING PROTEIN 42 LIKE-2-LIKE-RELATED"/>
    <property type="match status" value="1"/>
</dbReference>
<dbReference type="GO" id="GO:0005856">
    <property type="term" value="C:cytoskeleton"/>
    <property type="evidence" value="ECO:0007669"/>
    <property type="project" value="UniProtKB-ARBA"/>
</dbReference>
<sequence length="303" mass="36151">MNSRTVREKQRSRLLSFVENYSTAYYDLQKKDNELGELIAKKEEKTQTLLKRIEELNKKAEEANGLCSSYDMFVKHEEISRVAEKTEEERKEGAQKDAEIKRLKEEYVELMERNQELQRQLQSHRMFRDVMERAAKMRKFDSAERFTGYLASLLPLREKLYQRNQKAMEQDAQQRMALRTLEDRHRSLQLQKNNHLSQLDKELKDALFETQTWENNWIHIVKTAARENLYLGQIKMATLNLYDLSYTDVKEEEAVDVNDTETQLDKIVMFIQDHDDILKWHQISAEKQLKRKGTEKENKAKNL</sequence>
<dbReference type="Pfam" id="PF13863">
    <property type="entry name" value="DUF4200"/>
    <property type="match status" value="1"/>
</dbReference>
<organism evidence="4 5">
    <name type="scientific">Sparus aurata</name>
    <name type="common">Gilthead sea bream</name>
    <dbReference type="NCBI Taxonomy" id="8175"/>
    <lineage>
        <taxon>Eukaryota</taxon>
        <taxon>Metazoa</taxon>
        <taxon>Chordata</taxon>
        <taxon>Craniata</taxon>
        <taxon>Vertebrata</taxon>
        <taxon>Euteleostomi</taxon>
        <taxon>Actinopterygii</taxon>
        <taxon>Neopterygii</taxon>
        <taxon>Teleostei</taxon>
        <taxon>Neoteleostei</taxon>
        <taxon>Acanthomorphata</taxon>
        <taxon>Eupercaria</taxon>
        <taxon>Spariformes</taxon>
        <taxon>Sparidae</taxon>
        <taxon>Sparus</taxon>
    </lineage>
</organism>
<dbReference type="GeneID" id="115568456"/>
<keyword evidence="1 2" id="KW-0175">Coiled coil</keyword>
<accession>A0A671UAR3</accession>
<dbReference type="Proteomes" id="UP000472265">
    <property type="component" value="Chromosome 18"/>
</dbReference>
<dbReference type="AlphaFoldDB" id="A0A671UAR3"/>
<dbReference type="GeneTree" id="ENSGT00940000167956"/>
<reference evidence="4" key="1">
    <citation type="submission" date="2021-04" db="EMBL/GenBank/DDBJ databases">
        <authorList>
            <consortium name="Wellcome Sanger Institute Data Sharing"/>
        </authorList>
    </citation>
    <scope>NUCLEOTIDE SEQUENCE [LARGE SCALE GENOMIC DNA]</scope>
</reference>
<evidence type="ECO:0000313" key="4">
    <source>
        <dbReference type="Ensembl" id="ENSSAUP00010010837.1"/>
    </source>
</evidence>
<dbReference type="OrthoDB" id="10264298at2759"/>
<dbReference type="InterPro" id="IPR025252">
    <property type="entry name" value="DUF4200"/>
</dbReference>
<dbReference type="PANTHER" id="PTHR21683:SF2">
    <property type="entry name" value="COILED-COIL DOMAIN-CONTAINING PROTEIN 42 LIKE-2-LIKE"/>
    <property type="match status" value="1"/>
</dbReference>
<dbReference type="InterPro" id="IPR051147">
    <property type="entry name" value="CFAP_domain-containing"/>
</dbReference>
<evidence type="ECO:0000256" key="2">
    <source>
        <dbReference type="SAM" id="Coils"/>
    </source>
</evidence>
<proteinExistence type="predicted"/>
<evidence type="ECO:0000313" key="5">
    <source>
        <dbReference type="Proteomes" id="UP000472265"/>
    </source>
</evidence>
<dbReference type="InParanoid" id="A0A671UAR3"/>
<gene>
    <name evidence="4" type="primary">LOC115568456</name>
</gene>
<dbReference type="RefSeq" id="XP_030251605.1">
    <property type="nucleotide sequence ID" value="XM_030395745.1"/>
</dbReference>
<protein>
    <submittedName>
        <fullName evidence="4">Cilia- and flagella-associated protein 73-like</fullName>
    </submittedName>
</protein>